<dbReference type="PANTHER" id="PTHR37984">
    <property type="entry name" value="PROTEIN CBG26694"/>
    <property type="match status" value="1"/>
</dbReference>
<keyword evidence="8" id="KW-0808">Transferase</keyword>
<keyword evidence="5" id="KW-0460">Magnesium</keyword>
<dbReference type="InterPro" id="IPR050951">
    <property type="entry name" value="Retrovirus_Pol_polyprotein"/>
</dbReference>
<keyword evidence="9" id="KW-0238">DNA-binding</keyword>
<dbReference type="GO" id="GO:0003964">
    <property type="term" value="F:RNA-directed DNA polymerase activity"/>
    <property type="evidence" value="ECO:0007669"/>
    <property type="project" value="UniProtKB-KW"/>
</dbReference>
<keyword evidence="4" id="KW-0378">Hydrolase</keyword>
<dbReference type="PANTHER" id="PTHR37984:SF15">
    <property type="entry name" value="INTEGRASE CATALYTIC DOMAIN-CONTAINING PROTEIN"/>
    <property type="match status" value="1"/>
</dbReference>
<dbReference type="InterPro" id="IPR001584">
    <property type="entry name" value="Integrase_cat-core"/>
</dbReference>
<evidence type="ECO:0000313" key="13">
    <source>
        <dbReference type="Proteomes" id="UP001165190"/>
    </source>
</evidence>
<evidence type="ECO:0000256" key="6">
    <source>
        <dbReference type="ARBA" id="ARBA00022908"/>
    </source>
</evidence>
<keyword evidence="1" id="KW-0645">Protease</keyword>
<dbReference type="Gene3D" id="1.10.340.70">
    <property type="match status" value="1"/>
</dbReference>
<keyword evidence="10" id="KW-0233">DNA recombination</keyword>
<dbReference type="Proteomes" id="UP001165190">
    <property type="component" value="Unassembled WGS sequence"/>
</dbReference>
<evidence type="ECO:0000256" key="4">
    <source>
        <dbReference type="ARBA" id="ARBA00022801"/>
    </source>
</evidence>
<proteinExistence type="predicted"/>
<dbReference type="Pfam" id="PF17921">
    <property type="entry name" value="Integrase_H2C2"/>
    <property type="match status" value="1"/>
</dbReference>
<evidence type="ECO:0000256" key="3">
    <source>
        <dbReference type="ARBA" id="ARBA00022750"/>
    </source>
</evidence>
<keyword evidence="3" id="KW-0064">Aspartyl protease</keyword>
<dbReference type="InterPro" id="IPR012337">
    <property type="entry name" value="RNaseH-like_sf"/>
</dbReference>
<feature type="domain" description="Integrase catalytic" evidence="11">
    <location>
        <begin position="71"/>
        <end position="235"/>
    </location>
</feature>
<dbReference type="OrthoDB" id="5554229at2759"/>
<dbReference type="InterPro" id="IPR056924">
    <property type="entry name" value="SH3_Tf2-1"/>
</dbReference>
<evidence type="ECO:0000256" key="7">
    <source>
        <dbReference type="ARBA" id="ARBA00022918"/>
    </source>
</evidence>
<dbReference type="GO" id="GO:0006508">
    <property type="term" value="P:proteolysis"/>
    <property type="evidence" value="ECO:0007669"/>
    <property type="project" value="UniProtKB-KW"/>
</dbReference>
<dbReference type="Gene3D" id="3.30.420.10">
    <property type="entry name" value="Ribonuclease H-like superfamily/Ribonuclease H"/>
    <property type="match status" value="1"/>
</dbReference>
<dbReference type="EMBL" id="BSYR01000030">
    <property type="protein sequence ID" value="GMI96832.1"/>
    <property type="molecule type" value="Genomic_DNA"/>
</dbReference>
<keyword evidence="8" id="KW-0548">Nucleotidyltransferase</keyword>
<keyword evidence="2" id="KW-0479">Metal-binding</keyword>
<evidence type="ECO:0000256" key="9">
    <source>
        <dbReference type="ARBA" id="ARBA00023125"/>
    </source>
</evidence>
<keyword evidence="13" id="KW-1185">Reference proteome</keyword>
<protein>
    <recommendedName>
        <fullName evidence="11">Integrase catalytic domain-containing protein</fullName>
    </recommendedName>
</protein>
<dbReference type="Pfam" id="PF00385">
    <property type="entry name" value="Chromo"/>
    <property type="match status" value="1"/>
</dbReference>
<dbReference type="AlphaFoldDB" id="A0A9W7IKM9"/>
<dbReference type="GO" id="GO:0046872">
    <property type="term" value="F:metal ion binding"/>
    <property type="evidence" value="ECO:0007669"/>
    <property type="project" value="UniProtKB-KW"/>
</dbReference>
<evidence type="ECO:0000259" key="11">
    <source>
        <dbReference type="PROSITE" id="PS50994"/>
    </source>
</evidence>
<dbReference type="SUPFAM" id="SSF54160">
    <property type="entry name" value="Chromo domain-like"/>
    <property type="match status" value="1"/>
</dbReference>
<keyword evidence="6" id="KW-0229">DNA integration</keyword>
<dbReference type="GO" id="GO:0004190">
    <property type="term" value="F:aspartic-type endopeptidase activity"/>
    <property type="evidence" value="ECO:0007669"/>
    <property type="project" value="UniProtKB-KW"/>
</dbReference>
<keyword evidence="7" id="KW-0695">RNA-directed DNA polymerase</keyword>
<dbReference type="GO" id="GO:0003887">
    <property type="term" value="F:DNA-directed DNA polymerase activity"/>
    <property type="evidence" value="ECO:0007669"/>
    <property type="project" value="UniProtKB-KW"/>
</dbReference>
<evidence type="ECO:0000256" key="8">
    <source>
        <dbReference type="ARBA" id="ARBA00022932"/>
    </source>
</evidence>
<gene>
    <name evidence="12" type="ORF">HRI_003352500</name>
</gene>
<reference evidence="12" key="1">
    <citation type="submission" date="2023-05" db="EMBL/GenBank/DDBJ databases">
        <title>Genome and transcriptome analyses reveal genes involved in the formation of fine ridges on petal epidermal cells in Hibiscus trionum.</title>
        <authorList>
            <person name="Koshimizu S."/>
            <person name="Masuda S."/>
            <person name="Ishii T."/>
            <person name="Shirasu K."/>
            <person name="Hoshino A."/>
            <person name="Arita M."/>
        </authorList>
    </citation>
    <scope>NUCLEOTIDE SEQUENCE</scope>
    <source>
        <strain evidence="12">Hamamatsu line</strain>
    </source>
</reference>
<dbReference type="Pfam" id="PF24626">
    <property type="entry name" value="SH3_Tf2-1"/>
    <property type="match status" value="1"/>
</dbReference>
<organism evidence="12 13">
    <name type="scientific">Hibiscus trionum</name>
    <name type="common">Flower of an hour</name>
    <dbReference type="NCBI Taxonomy" id="183268"/>
    <lineage>
        <taxon>Eukaryota</taxon>
        <taxon>Viridiplantae</taxon>
        <taxon>Streptophyta</taxon>
        <taxon>Embryophyta</taxon>
        <taxon>Tracheophyta</taxon>
        <taxon>Spermatophyta</taxon>
        <taxon>Magnoliopsida</taxon>
        <taxon>eudicotyledons</taxon>
        <taxon>Gunneridae</taxon>
        <taxon>Pentapetalae</taxon>
        <taxon>rosids</taxon>
        <taxon>malvids</taxon>
        <taxon>Malvales</taxon>
        <taxon>Malvaceae</taxon>
        <taxon>Malvoideae</taxon>
        <taxon>Hibiscus</taxon>
    </lineage>
</organism>
<dbReference type="PROSITE" id="PS50994">
    <property type="entry name" value="INTEGRASE"/>
    <property type="match status" value="1"/>
</dbReference>
<evidence type="ECO:0000256" key="2">
    <source>
        <dbReference type="ARBA" id="ARBA00022723"/>
    </source>
</evidence>
<name>A0A9W7IKM9_HIBTR</name>
<evidence type="ECO:0000256" key="1">
    <source>
        <dbReference type="ARBA" id="ARBA00022670"/>
    </source>
</evidence>
<dbReference type="SUPFAM" id="SSF53098">
    <property type="entry name" value="Ribonuclease H-like"/>
    <property type="match status" value="1"/>
</dbReference>
<accession>A0A9W7IKM9</accession>
<dbReference type="InterPro" id="IPR023780">
    <property type="entry name" value="Chromo_domain"/>
</dbReference>
<dbReference type="GO" id="GO:0003677">
    <property type="term" value="F:DNA binding"/>
    <property type="evidence" value="ECO:0007669"/>
    <property type="project" value="UniProtKB-KW"/>
</dbReference>
<dbReference type="InterPro" id="IPR041588">
    <property type="entry name" value="Integrase_H2C2"/>
</dbReference>
<evidence type="ECO:0000256" key="10">
    <source>
        <dbReference type="ARBA" id="ARBA00023172"/>
    </source>
</evidence>
<comment type="caution">
    <text evidence="12">The sequence shown here is derived from an EMBL/GenBank/DDBJ whole genome shotgun (WGS) entry which is preliminary data.</text>
</comment>
<dbReference type="GO" id="GO:0006310">
    <property type="term" value="P:DNA recombination"/>
    <property type="evidence" value="ECO:0007669"/>
    <property type="project" value="UniProtKB-KW"/>
</dbReference>
<dbReference type="InterPro" id="IPR036397">
    <property type="entry name" value="RNaseH_sf"/>
</dbReference>
<dbReference type="InterPro" id="IPR016197">
    <property type="entry name" value="Chromo-like_dom_sf"/>
</dbReference>
<evidence type="ECO:0000313" key="12">
    <source>
        <dbReference type="EMBL" id="GMI96832.1"/>
    </source>
</evidence>
<keyword evidence="8" id="KW-0239">DNA-directed DNA polymerase</keyword>
<evidence type="ECO:0000256" key="5">
    <source>
        <dbReference type="ARBA" id="ARBA00022842"/>
    </source>
</evidence>
<dbReference type="GO" id="GO:0015074">
    <property type="term" value="P:DNA integration"/>
    <property type="evidence" value="ECO:0007669"/>
    <property type="project" value="UniProtKB-KW"/>
</dbReference>
<sequence length="428" mass="49331">MVGKDDGLRSEILKFFHGSPMGGHSGVHASTKRATAVVYWKGLRKDMKRFVRGCEVCQQNKHDLQHPRGLLQPLPIPEKAWAGISMDFVEGLPKSQGKEVIFVVVDRLTKYGHFIAMTHPYTALDVAQVFMEHVFKLHGLPETIVCDRDRVFMSIFWRELFLKLGVVITPSTAYHPETDGQTERVNQSLETYLRCMTGERPMEWSSWLYLAEWWYNTSYHSAIKTTPHMALYGQEPSLHLPYLAGESPVAQVDRSLQQREAAIQMMKFHLKRAQERMKQQADKQRTECELNVGDWVYLKLQPYRQHSVQRRVCHKLAPKWFGPYQIESKVGKVAYRLNLPAGSRVYPVFHVSQLKKHIGSDPVQSELPVIGTDGAIAKEPVKILERRMVKKGNRAVTEVLVEWTNSFPEDATWENLYKLQQQFPSFNP</sequence>